<accession>A0A644ZN80</accession>
<gene>
    <name evidence="3" type="ORF">SDC9_89030</name>
</gene>
<proteinExistence type="predicted"/>
<evidence type="ECO:0000256" key="1">
    <source>
        <dbReference type="SAM" id="MobiDB-lite"/>
    </source>
</evidence>
<feature type="region of interest" description="Disordered" evidence="1">
    <location>
        <begin position="75"/>
        <end position="103"/>
    </location>
</feature>
<dbReference type="Pfam" id="PF11175">
    <property type="entry name" value="DUF2961"/>
    <property type="match status" value="1"/>
</dbReference>
<feature type="transmembrane region" description="Helical" evidence="2">
    <location>
        <begin position="21"/>
        <end position="44"/>
    </location>
</feature>
<sequence length="415" mass="47592">MLKNIISLENNFIYKNKSISIFLNLFIMHSKTTFIFLFCIVFAATAFSQNRDFNGLDMSMGNLYRLSNAETRSISPENFTGEKGKGGMATPDPNAPRNTANATHASRDLGQGWKVNPYVTIQPGETFTMAEIEGPGAIQHIWMTPTGNWRFSIIRIYWDDETEPSVEAPVGDFFGMGWNEYAPLNSLAVTVNPGSAFNCYWVMPFRKKCRITMTNINDEQPMNLYYQVDYTLTDVPNDAAYFHAQFRRTKVNKTSDYTIIDGIKGEGHYVGVYMAWQVNNNGWWGEGEIKFFMDGDKKFPTIIGTGTEDYFCGSYNFDRNGKYVTFTTPYVGLVQVLPPDITYKSGQRFGLYRWHIMDPIRFKKDLRITIQDLGWRHGGRYLPQQSDISSVCFWYQSEPHAKFPKLPSLEELEVN</sequence>
<dbReference type="Gene3D" id="2.60.120.1390">
    <property type="match status" value="1"/>
</dbReference>
<keyword evidence="2" id="KW-1133">Transmembrane helix</keyword>
<evidence type="ECO:0000256" key="2">
    <source>
        <dbReference type="SAM" id="Phobius"/>
    </source>
</evidence>
<protein>
    <recommendedName>
        <fullName evidence="4">DUF2961 domain-containing protein</fullName>
    </recommendedName>
</protein>
<dbReference type="InterPro" id="IPR021345">
    <property type="entry name" value="DUF2961"/>
</dbReference>
<name>A0A644ZN80_9ZZZZ</name>
<dbReference type="EMBL" id="VSSQ01009703">
    <property type="protein sequence ID" value="MPM42365.1"/>
    <property type="molecule type" value="Genomic_DNA"/>
</dbReference>
<dbReference type="AlphaFoldDB" id="A0A644ZN80"/>
<keyword evidence="2" id="KW-0472">Membrane</keyword>
<comment type="caution">
    <text evidence="3">The sequence shown here is derived from an EMBL/GenBank/DDBJ whole genome shotgun (WGS) entry which is preliminary data.</text>
</comment>
<reference evidence="3" key="1">
    <citation type="submission" date="2019-08" db="EMBL/GenBank/DDBJ databases">
        <authorList>
            <person name="Kucharzyk K."/>
            <person name="Murdoch R.W."/>
            <person name="Higgins S."/>
            <person name="Loffler F."/>
        </authorList>
    </citation>
    <scope>NUCLEOTIDE SEQUENCE</scope>
</reference>
<evidence type="ECO:0008006" key="4">
    <source>
        <dbReference type="Google" id="ProtNLM"/>
    </source>
</evidence>
<keyword evidence="2" id="KW-0812">Transmembrane</keyword>
<evidence type="ECO:0000313" key="3">
    <source>
        <dbReference type="EMBL" id="MPM42365.1"/>
    </source>
</evidence>
<organism evidence="3">
    <name type="scientific">bioreactor metagenome</name>
    <dbReference type="NCBI Taxonomy" id="1076179"/>
    <lineage>
        <taxon>unclassified sequences</taxon>
        <taxon>metagenomes</taxon>
        <taxon>ecological metagenomes</taxon>
    </lineage>
</organism>